<dbReference type="PANTHER" id="PTHR48050:SF13">
    <property type="entry name" value="STEROL 3-BETA-GLUCOSYLTRANSFERASE UGT80A2"/>
    <property type="match status" value="1"/>
</dbReference>
<dbReference type="RefSeq" id="WP_251594861.1">
    <property type="nucleotide sequence ID" value="NZ_JAMLJI010000004.1"/>
</dbReference>
<gene>
    <name evidence="2" type="ORF">QC825_09490</name>
</gene>
<dbReference type="InterPro" id="IPR002213">
    <property type="entry name" value="UDP_glucos_trans"/>
</dbReference>
<comment type="caution">
    <text evidence="2">The sequence shown here is derived from an EMBL/GenBank/DDBJ whole genome shotgun (WGS) entry which is preliminary data.</text>
</comment>
<evidence type="ECO:0000313" key="3">
    <source>
        <dbReference type="Proteomes" id="UP001269375"/>
    </source>
</evidence>
<accession>A0ABU1GWU6</accession>
<dbReference type="Gene3D" id="3.40.50.2000">
    <property type="entry name" value="Glycogen Phosphorylase B"/>
    <property type="match status" value="2"/>
</dbReference>
<dbReference type="CDD" id="cd03784">
    <property type="entry name" value="GT1_Gtf-like"/>
    <property type="match status" value="1"/>
</dbReference>
<keyword evidence="3" id="KW-1185">Reference proteome</keyword>
<dbReference type="Pfam" id="PF06722">
    <property type="entry name" value="EryCIII-like_C"/>
    <property type="match status" value="1"/>
</dbReference>
<dbReference type="Proteomes" id="UP001269375">
    <property type="component" value="Unassembled WGS sequence"/>
</dbReference>
<dbReference type="SUPFAM" id="SSF53756">
    <property type="entry name" value="UDP-Glycosyltransferase/glycogen phosphorylase"/>
    <property type="match status" value="1"/>
</dbReference>
<reference evidence="2 3" key="1">
    <citation type="submission" date="2023-04" db="EMBL/GenBank/DDBJ databases">
        <title>A long-awaited taxogenomic arrangement of the family Halomonadaceae.</title>
        <authorList>
            <person name="De La Haba R."/>
            <person name="Chuvochina M."/>
            <person name="Wittouck S."/>
            <person name="Arahal D.R."/>
            <person name="Sanchez-Porro C."/>
            <person name="Hugenholtz P."/>
            <person name="Ventosa A."/>
        </authorList>
    </citation>
    <scope>NUCLEOTIDE SEQUENCE [LARGE SCALE GENOMIC DNA]</scope>
    <source>
        <strain evidence="2 3">DSM 22428</strain>
    </source>
</reference>
<protein>
    <submittedName>
        <fullName evidence="2">Glycosyltransferase</fullName>
    </submittedName>
</protein>
<dbReference type="InterPro" id="IPR050426">
    <property type="entry name" value="Glycosyltransferase_28"/>
</dbReference>
<organism evidence="2 3">
    <name type="scientific">Larsenimonas suaedae</name>
    <dbReference type="NCBI Taxonomy" id="1851019"/>
    <lineage>
        <taxon>Bacteria</taxon>
        <taxon>Pseudomonadati</taxon>
        <taxon>Pseudomonadota</taxon>
        <taxon>Gammaproteobacteria</taxon>
        <taxon>Oceanospirillales</taxon>
        <taxon>Halomonadaceae</taxon>
        <taxon>Larsenimonas</taxon>
    </lineage>
</organism>
<feature type="domain" description="Erythromycin biosynthesis protein CIII-like C-terminal" evidence="1">
    <location>
        <begin position="304"/>
        <end position="394"/>
    </location>
</feature>
<name>A0ABU1GWU6_9GAMM</name>
<proteinExistence type="predicted"/>
<dbReference type="EMBL" id="JARWAO010000004">
    <property type="protein sequence ID" value="MDR5896305.1"/>
    <property type="molecule type" value="Genomic_DNA"/>
</dbReference>
<evidence type="ECO:0000259" key="1">
    <source>
        <dbReference type="Pfam" id="PF06722"/>
    </source>
</evidence>
<dbReference type="PANTHER" id="PTHR48050">
    <property type="entry name" value="STEROL 3-BETA-GLUCOSYLTRANSFERASE"/>
    <property type="match status" value="1"/>
</dbReference>
<dbReference type="InterPro" id="IPR010610">
    <property type="entry name" value="EryCIII-like_C"/>
</dbReference>
<evidence type="ECO:0000313" key="2">
    <source>
        <dbReference type="EMBL" id="MDR5896305.1"/>
    </source>
</evidence>
<sequence>MGVGVAHIGIVAPAFPSHLAALCALADRLRACGHRVSFLLPEYCRRWVGAEHGLIPVDREHPLPLSVEAMVARASNPRGPLRFKRMLDDVARMTDVLCARLPDIIGAAGIDALLVDQMETAGALVARSMNLPYLSVACALPLDRDPALPPPFLGWAFDASEQGMKRNQGGYRVSELLMRRHRRILSQWAERFGVEARTMEECLSPLGTVAQLHEALDFPRAHPAPSLHRVGPFRSAAPERAACQARTTTPIDVFASLGTLQGWRFSVFLNLARACRRIHRTLLITHCGQLDDRQCARLTREGAEVVANVDQREVMTTARVVVTHGGLNTVMDALDAGVPMLVLPIAFDQPGVAARVVYHGIGLSAPFRARPKALARRLSRLLDEPGFSAAMAEVMSRGEHRQGASRACELIEAILLKQAHETRPVYSGLEARSSAVRS</sequence>